<reference evidence="1" key="1">
    <citation type="submission" date="2016-09" db="EMBL/GenBank/DDBJ databases">
        <authorList>
            <person name="Capua I."/>
            <person name="De Benedictis P."/>
            <person name="Joannis T."/>
            <person name="Lombin L.H."/>
            <person name="Cattoli G."/>
        </authorList>
    </citation>
    <scope>NUCLEOTIDE SEQUENCE</scope>
    <source>
        <strain evidence="1">B9</strain>
    </source>
</reference>
<dbReference type="EMBL" id="FMSH01000466">
    <property type="protein sequence ID" value="SCU93144.1"/>
    <property type="molecule type" value="Genomic_DNA"/>
</dbReference>
<sequence>MLHHLYAAAWDRTDASANSGFLSARFELSPRWLASAGRGHIKQGSTLLLDGWPTRLAAYSPLVLVTR</sequence>
<evidence type="ECO:0000313" key="1">
    <source>
        <dbReference type="EMBL" id="SCU93144.1"/>
    </source>
</evidence>
<proteinExistence type="predicted"/>
<organism evidence="1">
    <name type="scientific">Cupriavidus necator</name>
    <name type="common">Alcaligenes eutrophus</name>
    <name type="synonym">Ralstonia eutropha</name>
    <dbReference type="NCBI Taxonomy" id="106590"/>
    <lineage>
        <taxon>Bacteria</taxon>
        <taxon>Pseudomonadati</taxon>
        <taxon>Pseudomonadota</taxon>
        <taxon>Betaproteobacteria</taxon>
        <taxon>Burkholderiales</taxon>
        <taxon>Burkholderiaceae</taxon>
        <taxon>Cupriavidus</taxon>
    </lineage>
</organism>
<accession>A0A1K0JIW4</accession>
<name>A0A1K0JIW4_CUPNE</name>
<gene>
    <name evidence="1" type="ORF">CNECB9_5180003</name>
</gene>
<protein>
    <submittedName>
        <fullName evidence="1">Uncharacterized protein</fullName>
    </submittedName>
</protein>
<dbReference type="AlphaFoldDB" id="A0A1K0JIW4"/>